<dbReference type="InterPro" id="IPR035973">
    <property type="entry name" value="Cyt_c_oxidase_su3-like_sf"/>
</dbReference>
<evidence type="ECO:0000313" key="11">
    <source>
        <dbReference type="Proteomes" id="UP001236507"/>
    </source>
</evidence>
<dbReference type="SUPFAM" id="SSF81452">
    <property type="entry name" value="Cytochrome c oxidase subunit III-like"/>
    <property type="match status" value="1"/>
</dbReference>
<dbReference type="InterPro" id="IPR024791">
    <property type="entry name" value="Cyt_c/ubiquinol_Oxase_su3"/>
</dbReference>
<evidence type="ECO:0000256" key="2">
    <source>
        <dbReference type="ARBA" id="ARBA00010581"/>
    </source>
</evidence>
<keyword evidence="5 8" id="KW-1133">Transmembrane helix</keyword>
<gene>
    <name evidence="10" type="ORF">QM524_13030</name>
</gene>
<feature type="transmembrane region" description="Helical" evidence="8">
    <location>
        <begin position="117"/>
        <end position="141"/>
    </location>
</feature>
<comment type="subcellular location">
    <subcellularLocation>
        <location evidence="1 7">Cell membrane</location>
        <topology evidence="1 7">Multi-pass membrane protein</topology>
    </subcellularLocation>
</comment>
<evidence type="ECO:0000256" key="8">
    <source>
        <dbReference type="SAM" id="Phobius"/>
    </source>
</evidence>
<evidence type="ECO:0000256" key="4">
    <source>
        <dbReference type="ARBA" id="ARBA00022692"/>
    </source>
</evidence>
<dbReference type="InterPro" id="IPR013833">
    <property type="entry name" value="Cyt_c_oxidase_su3_a-hlx"/>
</dbReference>
<dbReference type="PANTHER" id="PTHR11403:SF2">
    <property type="entry name" value="CYTOCHROME BO(3) UBIQUINOL OXIDASE SUBUNIT 3"/>
    <property type="match status" value="1"/>
</dbReference>
<feature type="transmembrane region" description="Helical" evidence="8">
    <location>
        <begin position="168"/>
        <end position="188"/>
    </location>
</feature>
<proteinExistence type="inferred from homology"/>
<keyword evidence="3" id="KW-1003">Cell membrane</keyword>
<dbReference type="Gene3D" id="1.20.120.80">
    <property type="entry name" value="Cytochrome c oxidase, subunit III, four-helix bundle"/>
    <property type="match status" value="1"/>
</dbReference>
<keyword evidence="6 8" id="KW-0472">Membrane</keyword>
<feature type="transmembrane region" description="Helical" evidence="8">
    <location>
        <begin position="12"/>
        <end position="32"/>
    </location>
</feature>
<comment type="caution">
    <text evidence="10">The sequence shown here is derived from an EMBL/GenBank/DDBJ whole genome shotgun (WGS) entry which is preliminary data.</text>
</comment>
<dbReference type="PROSITE" id="PS50253">
    <property type="entry name" value="COX3"/>
    <property type="match status" value="1"/>
</dbReference>
<evidence type="ECO:0000313" key="10">
    <source>
        <dbReference type="EMBL" id="MDI9860136.1"/>
    </source>
</evidence>
<dbReference type="RefSeq" id="WP_166579291.1">
    <property type="nucleotide sequence ID" value="NZ_JASHIF010000010.1"/>
</dbReference>
<comment type="similarity">
    <text evidence="2 7">Belongs to the cytochrome c oxidase subunit 3 family.</text>
</comment>
<dbReference type="Proteomes" id="UP001236507">
    <property type="component" value="Unassembled WGS sequence"/>
</dbReference>
<organism evidence="10 11">
    <name type="scientific">Flectobacillus roseus</name>
    <dbReference type="NCBI Taxonomy" id="502259"/>
    <lineage>
        <taxon>Bacteria</taxon>
        <taxon>Pseudomonadati</taxon>
        <taxon>Bacteroidota</taxon>
        <taxon>Cytophagia</taxon>
        <taxon>Cytophagales</taxon>
        <taxon>Flectobacillaceae</taxon>
        <taxon>Flectobacillus</taxon>
    </lineage>
</organism>
<reference evidence="10 11" key="1">
    <citation type="submission" date="2023-05" db="EMBL/GenBank/DDBJ databases">
        <title>Novel species of genus Flectobacillus isolated from stream in China.</title>
        <authorList>
            <person name="Lu H."/>
        </authorList>
    </citation>
    <scope>NUCLEOTIDE SEQUENCE [LARGE SCALE GENOMIC DNA]</scope>
    <source>
        <strain evidence="10 11">KCTC 42575</strain>
    </source>
</reference>
<sequence length="190" mass="22311">MQRKEPFKFMLQLAMFGSGLLFLGLLVFYTILSRPQAGFGKLILPEIFWASTLLILISSLTLHLADWSFDKHHFKSYRFYMGTTLTLGICFIIMQLFGWKELFELNANSAIRTSRGFIIMISGLHILHIAVGLIFLVKIFIESLKRLSYVESFVYSVNPPNQLKVNLIVFYWHFVDILWVILFLYLWWQN</sequence>
<evidence type="ECO:0000256" key="1">
    <source>
        <dbReference type="ARBA" id="ARBA00004651"/>
    </source>
</evidence>
<name>A0ABT6Y9D0_9BACT</name>
<keyword evidence="11" id="KW-1185">Reference proteome</keyword>
<accession>A0ABT6Y9D0</accession>
<keyword evidence="4 7" id="KW-0812">Transmembrane</keyword>
<evidence type="ECO:0000256" key="6">
    <source>
        <dbReference type="ARBA" id="ARBA00023136"/>
    </source>
</evidence>
<dbReference type="PANTHER" id="PTHR11403">
    <property type="entry name" value="CYTOCHROME C OXIDASE SUBUNIT III"/>
    <property type="match status" value="1"/>
</dbReference>
<evidence type="ECO:0000256" key="7">
    <source>
        <dbReference type="RuleBase" id="RU003376"/>
    </source>
</evidence>
<evidence type="ECO:0000256" key="3">
    <source>
        <dbReference type="ARBA" id="ARBA00022475"/>
    </source>
</evidence>
<evidence type="ECO:0000256" key="5">
    <source>
        <dbReference type="ARBA" id="ARBA00022989"/>
    </source>
</evidence>
<dbReference type="EMBL" id="JASHIF010000010">
    <property type="protein sequence ID" value="MDI9860136.1"/>
    <property type="molecule type" value="Genomic_DNA"/>
</dbReference>
<feature type="transmembrane region" description="Helical" evidence="8">
    <location>
        <begin position="77"/>
        <end position="97"/>
    </location>
</feature>
<feature type="transmembrane region" description="Helical" evidence="8">
    <location>
        <begin position="47"/>
        <end position="65"/>
    </location>
</feature>
<dbReference type="InterPro" id="IPR000298">
    <property type="entry name" value="Cyt_c_oxidase-like_su3"/>
</dbReference>
<feature type="domain" description="Heme-copper oxidase subunit III family profile" evidence="9">
    <location>
        <begin position="1"/>
        <end position="190"/>
    </location>
</feature>
<dbReference type="Pfam" id="PF00510">
    <property type="entry name" value="COX3"/>
    <property type="match status" value="1"/>
</dbReference>
<evidence type="ECO:0000259" key="9">
    <source>
        <dbReference type="PROSITE" id="PS50253"/>
    </source>
</evidence>
<protein>
    <submittedName>
        <fullName evidence="10">Cytochrome c oxidase subunit 3</fullName>
    </submittedName>
</protein>